<dbReference type="Gene3D" id="3.90.1200.10">
    <property type="match status" value="1"/>
</dbReference>
<evidence type="ECO:0000313" key="4">
    <source>
        <dbReference type="Proteomes" id="UP000295060"/>
    </source>
</evidence>
<proteinExistence type="predicted"/>
<dbReference type="InterPro" id="IPR002575">
    <property type="entry name" value="Aminoglycoside_PTrfase"/>
</dbReference>
<protein>
    <submittedName>
        <fullName evidence="3">Phosphotransferase family enzyme</fullName>
    </submittedName>
</protein>
<reference evidence="3 4" key="1">
    <citation type="submission" date="2019-03" db="EMBL/GenBank/DDBJ databases">
        <title>Genomic Encyclopedia of Type Strains, Phase III (KMG-III): the genomes of soil and plant-associated and newly described type strains.</title>
        <authorList>
            <person name="Whitman W."/>
        </authorList>
    </citation>
    <scope>NUCLEOTIDE SEQUENCE [LARGE SCALE GENOMIC DNA]</scope>
    <source>
        <strain evidence="3 4">VKMAc-2574</strain>
    </source>
</reference>
<dbReference type="SUPFAM" id="SSF56112">
    <property type="entry name" value="Protein kinase-like (PK-like)"/>
    <property type="match status" value="1"/>
</dbReference>
<accession>A0ABY2FJ75</accession>
<dbReference type="RefSeq" id="WP_238175315.1">
    <property type="nucleotide sequence ID" value="NZ_SODU01000001.1"/>
</dbReference>
<organism evidence="3 4">
    <name type="scientific">Kribbella pratensis</name>
    <dbReference type="NCBI Taxonomy" id="2512112"/>
    <lineage>
        <taxon>Bacteria</taxon>
        <taxon>Bacillati</taxon>
        <taxon>Actinomycetota</taxon>
        <taxon>Actinomycetes</taxon>
        <taxon>Propionibacteriales</taxon>
        <taxon>Kribbellaceae</taxon>
        <taxon>Kribbella</taxon>
    </lineage>
</organism>
<feature type="region of interest" description="Disordered" evidence="1">
    <location>
        <begin position="1"/>
        <end position="23"/>
    </location>
</feature>
<gene>
    <name evidence="3" type="ORF">EV137_0452</name>
</gene>
<sequence length="262" mass="28606">MRFSMDELAGGRTTSGLERRGSDLLRPVGPWTPAVHEYLKHLESVGFHGAPRVVGIEGDQEVLTFLEGDVLADPEWEPGRGNPLPAYARSDDALAAVGHLLRDLHEASRSFQPEHIGYRFHPHAPNPGEIVSHGDLGPWNTVYRGGVPVAFIDWDAAGPIDPLLDLASAAWAFLPLESDRQLAETGFDPLPDLPHRLRVFVDAYGLTDRPTIIPALQQAKLKVVEQVQHWPIDAAGAAGSLEFLAGELRLLDSITPALRRAL</sequence>
<dbReference type="EMBL" id="SODU01000001">
    <property type="protein sequence ID" value="TDW93178.1"/>
    <property type="molecule type" value="Genomic_DNA"/>
</dbReference>
<name>A0ABY2FJ75_9ACTN</name>
<dbReference type="InterPro" id="IPR011009">
    <property type="entry name" value="Kinase-like_dom_sf"/>
</dbReference>
<evidence type="ECO:0000259" key="2">
    <source>
        <dbReference type="Pfam" id="PF01636"/>
    </source>
</evidence>
<dbReference type="Proteomes" id="UP000295060">
    <property type="component" value="Unassembled WGS sequence"/>
</dbReference>
<comment type="caution">
    <text evidence="3">The sequence shown here is derived from an EMBL/GenBank/DDBJ whole genome shotgun (WGS) entry which is preliminary data.</text>
</comment>
<keyword evidence="4" id="KW-1185">Reference proteome</keyword>
<feature type="domain" description="Aminoglycoside phosphotransferase" evidence="2">
    <location>
        <begin position="121"/>
        <end position="194"/>
    </location>
</feature>
<evidence type="ECO:0000256" key="1">
    <source>
        <dbReference type="SAM" id="MobiDB-lite"/>
    </source>
</evidence>
<evidence type="ECO:0000313" key="3">
    <source>
        <dbReference type="EMBL" id="TDW93178.1"/>
    </source>
</evidence>
<dbReference type="Pfam" id="PF01636">
    <property type="entry name" value="APH"/>
    <property type="match status" value="1"/>
</dbReference>